<dbReference type="PROSITE" id="PS00701">
    <property type="entry name" value="RIBOSOMAL_L16_2"/>
    <property type="match status" value="1"/>
</dbReference>
<dbReference type="InterPro" id="IPR036920">
    <property type="entry name" value="Ribosomal_uL16_sf"/>
</dbReference>
<reference evidence="7" key="2">
    <citation type="journal article" date="2019" name="Mol. Phylogenet. Evol.">
        <title>Reassessment of the classification of bryopsidales (chlorophyta) based on chloroplast phylogenomic analyses.</title>
        <authorList>
            <person name="Cremen M.C."/>
            <person name="Leliaert F."/>
            <person name="West J."/>
            <person name="Lam D.W."/>
            <person name="Shimada S."/>
            <person name="Lopez-Bautista J.M."/>
            <person name="Verbruggen H."/>
        </authorList>
    </citation>
    <scope>NUCLEOTIDE SEQUENCE</scope>
</reference>
<keyword evidence="6 7" id="KW-0934">Plastid</keyword>
<comment type="subcellular location">
    <subcellularLocation>
        <location evidence="4 6">Plastid</location>
        <location evidence="4 6">Chloroplast</location>
    </subcellularLocation>
</comment>
<evidence type="ECO:0000256" key="5">
    <source>
        <dbReference type="RuleBase" id="RU004413"/>
    </source>
</evidence>
<dbReference type="PANTHER" id="PTHR12220:SF13">
    <property type="entry name" value="LARGE RIBOSOMAL SUBUNIT PROTEIN UL16M"/>
    <property type="match status" value="1"/>
</dbReference>
<evidence type="ECO:0000256" key="3">
    <source>
        <dbReference type="ARBA" id="ARBA00023274"/>
    </source>
</evidence>
<proteinExistence type="inferred from homology"/>
<dbReference type="EMBL" id="MH591091">
    <property type="protein sequence ID" value="AYC64225.1"/>
    <property type="molecule type" value="Genomic_DNA"/>
</dbReference>
<dbReference type="InterPro" id="IPR000114">
    <property type="entry name" value="Ribosomal_uL16_bact-type"/>
</dbReference>
<comment type="similarity">
    <text evidence="1 4 5">Belongs to the universal ribosomal protein uL16 family.</text>
</comment>
<evidence type="ECO:0000256" key="4">
    <source>
        <dbReference type="HAMAP-Rule" id="MF_01342"/>
    </source>
</evidence>
<dbReference type="InterPro" id="IPR016180">
    <property type="entry name" value="Ribosomal_uL16_dom"/>
</dbReference>
<dbReference type="NCBIfam" id="TIGR01164">
    <property type="entry name" value="rplP_bact"/>
    <property type="match status" value="1"/>
</dbReference>
<protein>
    <recommendedName>
        <fullName evidence="4">Large ribosomal subunit protein uL16c</fullName>
    </recommendedName>
</protein>
<dbReference type="InterPro" id="IPR020798">
    <property type="entry name" value="Ribosomal_uL16_CS"/>
</dbReference>
<sequence>MLQPKRTKFRKPHRAKLKGRSVRGSSLVLGDVALRATGACWLTARQIEAGRRVIARYTRRGGKTWIRVFPDRAVTARAAETRMGSGKGNPEGWIAVIRPGKIIYEINGVPQHIAQQALTIAAHKLPCSTQIITR</sequence>
<evidence type="ECO:0000256" key="1">
    <source>
        <dbReference type="ARBA" id="ARBA00008931"/>
    </source>
</evidence>
<evidence type="ECO:0000256" key="6">
    <source>
        <dbReference type="RuleBase" id="RU004415"/>
    </source>
</evidence>
<gene>
    <name evidence="4 7" type="primary">rpl16</name>
</gene>
<dbReference type="FunFam" id="3.90.1170.10:FF:000001">
    <property type="entry name" value="50S ribosomal protein L16"/>
    <property type="match status" value="1"/>
</dbReference>
<organism evidence="7">
    <name type="scientific">Pseudobryopsis hainanensis</name>
    <dbReference type="NCBI Taxonomy" id="2320808"/>
    <lineage>
        <taxon>Eukaryota</taxon>
        <taxon>Viridiplantae</taxon>
        <taxon>Chlorophyta</taxon>
        <taxon>core chlorophytes</taxon>
        <taxon>Ulvophyceae</taxon>
        <taxon>TCBD clade</taxon>
        <taxon>Bryopsidales</taxon>
        <taxon>Bryopsidineae</taxon>
        <taxon>Pseudobryopsidaceae</taxon>
        <taxon>Pseudobryopsis</taxon>
    </lineage>
</organism>
<geneLocation type="chloroplast" evidence="7"/>
<keyword evidence="6 7" id="KW-0150">Chloroplast</keyword>
<dbReference type="InterPro" id="IPR047873">
    <property type="entry name" value="Ribosomal_uL16"/>
</dbReference>
<keyword evidence="2 4" id="KW-0689">Ribosomal protein</keyword>
<name>A0A3S7SZE4_9CHLO</name>
<dbReference type="GO" id="GO:0032543">
    <property type="term" value="P:mitochondrial translation"/>
    <property type="evidence" value="ECO:0007669"/>
    <property type="project" value="TreeGrafter"/>
</dbReference>
<accession>A0A3S7SZE4</accession>
<dbReference type="GO" id="GO:0003735">
    <property type="term" value="F:structural constituent of ribosome"/>
    <property type="evidence" value="ECO:0007669"/>
    <property type="project" value="InterPro"/>
</dbReference>
<dbReference type="SUPFAM" id="SSF54686">
    <property type="entry name" value="Ribosomal protein L16p/L10e"/>
    <property type="match status" value="1"/>
</dbReference>
<dbReference type="Pfam" id="PF00252">
    <property type="entry name" value="Ribosomal_L16"/>
    <property type="match status" value="1"/>
</dbReference>
<dbReference type="AlphaFoldDB" id="A0A3S7SZE4"/>
<keyword evidence="3 4" id="KW-0687">Ribonucleoprotein</keyword>
<dbReference type="PRINTS" id="PR00060">
    <property type="entry name" value="RIBOSOMALL16"/>
</dbReference>
<reference evidence="7" key="1">
    <citation type="submission" date="2018-07" db="EMBL/GenBank/DDBJ databases">
        <authorList>
            <person name="Cremen M.C."/>
            <person name="Leliaert F."/>
            <person name="West J."/>
            <person name="Lam D.W."/>
            <person name="Shimada S."/>
            <person name="Lopez-Bautista J.M."/>
            <person name="Verbruggen H."/>
        </authorList>
    </citation>
    <scope>NUCLEOTIDE SEQUENCE</scope>
</reference>
<dbReference type="GO" id="GO:0009507">
    <property type="term" value="C:chloroplast"/>
    <property type="evidence" value="ECO:0007669"/>
    <property type="project" value="UniProtKB-SubCell"/>
</dbReference>
<dbReference type="GO" id="GO:0019843">
    <property type="term" value="F:rRNA binding"/>
    <property type="evidence" value="ECO:0007669"/>
    <property type="project" value="InterPro"/>
</dbReference>
<dbReference type="GO" id="GO:0005762">
    <property type="term" value="C:mitochondrial large ribosomal subunit"/>
    <property type="evidence" value="ECO:0007669"/>
    <property type="project" value="TreeGrafter"/>
</dbReference>
<dbReference type="Gene3D" id="3.90.1170.10">
    <property type="entry name" value="Ribosomal protein L10e/L16"/>
    <property type="match status" value="1"/>
</dbReference>
<dbReference type="HAMAP" id="MF_01342">
    <property type="entry name" value="Ribosomal_uL16"/>
    <property type="match status" value="1"/>
</dbReference>
<dbReference type="PANTHER" id="PTHR12220">
    <property type="entry name" value="50S/60S RIBOSOMAL PROTEIN L16"/>
    <property type="match status" value="1"/>
</dbReference>
<dbReference type="CDD" id="cd01433">
    <property type="entry name" value="Ribosomal_L16_L10e"/>
    <property type="match status" value="1"/>
</dbReference>
<evidence type="ECO:0000256" key="2">
    <source>
        <dbReference type="ARBA" id="ARBA00022980"/>
    </source>
</evidence>
<evidence type="ECO:0000313" key="7">
    <source>
        <dbReference type="EMBL" id="AYC64225.1"/>
    </source>
</evidence>
<comment type="subunit">
    <text evidence="4 6">Part of the 50S ribosomal subunit.</text>
</comment>